<dbReference type="SUPFAM" id="SSF103088">
    <property type="entry name" value="OmpA-like"/>
    <property type="match status" value="1"/>
</dbReference>
<keyword evidence="2 4" id="KW-0472">Membrane</keyword>
<dbReference type="InterPro" id="IPR011042">
    <property type="entry name" value="6-blade_b-propeller_TolB-like"/>
</dbReference>
<feature type="chain" id="PRO_5016165030" description="OmpA-like domain-containing protein" evidence="6">
    <location>
        <begin position="19"/>
        <end position="689"/>
    </location>
</feature>
<dbReference type="Pfam" id="PF07676">
    <property type="entry name" value="PD40"/>
    <property type="match status" value="3"/>
</dbReference>
<dbReference type="AlphaFoldDB" id="A0A2W1NB24"/>
<evidence type="ECO:0000313" key="8">
    <source>
        <dbReference type="EMBL" id="PZE16485.1"/>
    </source>
</evidence>
<dbReference type="PROSITE" id="PS01068">
    <property type="entry name" value="OMPA_1"/>
    <property type="match status" value="1"/>
</dbReference>
<comment type="caution">
    <text evidence="8">The sequence shown here is derived from an EMBL/GenBank/DDBJ whole genome shotgun (WGS) entry which is preliminary data.</text>
</comment>
<dbReference type="InterPro" id="IPR011659">
    <property type="entry name" value="WD40"/>
</dbReference>
<proteinExistence type="predicted"/>
<dbReference type="Gene3D" id="1.25.40.10">
    <property type="entry name" value="Tetratricopeptide repeat domain"/>
    <property type="match status" value="1"/>
</dbReference>
<feature type="domain" description="OmpA-like" evidence="7">
    <location>
        <begin position="573"/>
        <end position="689"/>
    </location>
</feature>
<name>A0A2W1NB24_9FLAO</name>
<dbReference type="Pfam" id="PF00691">
    <property type="entry name" value="OmpA"/>
    <property type="match status" value="1"/>
</dbReference>
<comment type="subcellular location">
    <subcellularLocation>
        <location evidence="1">Cell outer membrane</location>
    </subcellularLocation>
</comment>
<dbReference type="PANTHER" id="PTHR30329">
    <property type="entry name" value="STATOR ELEMENT OF FLAGELLAR MOTOR COMPLEX"/>
    <property type="match status" value="1"/>
</dbReference>
<protein>
    <recommendedName>
        <fullName evidence="7">OmpA-like domain-containing protein</fullName>
    </recommendedName>
</protein>
<dbReference type="InterPro" id="IPR006665">
    <property type="entry name" value="OmpA-like"/>
</dbReference>
<dbReference type="Gene3D" id="2.120.10.30">
    <property type="entry name" value="TolB, C-terminal domain"/>
    <property type="match status" value="1"/>
</dbReference>
<evidence type="ECO:0000256" key="6">
    <source>
        <dbReference type="SAM" id="SignalP"/>
    </source>
</evidence>
<gene>
    <name evidence="8" type="ORF">DNU06_13135</name>
</gene>
<dbReference type="OrthoDB" id="9792021at2"/>
<dbReference type="PROSITE" id="PS51123">
    <property type="entry name" value="OMPA_2"/>
    <property type="match status" value="1"/>
</dbReference>
<dbReference type="InterPro" id="IPR036737">
    <property type="entry name" value="OmpA-like_sf"/>
</dbReference>
<evidence type="ECO:0000256" key="4">
    <source>
        <dbReference type="PROSITE-ProRule" id="PRU00473"/>
    </source>
</evidence>
<dbReference type="RefSeq" id="WP_111063944.1">
    <property type="nucleotide sequence ID" value="NZ_JBHUCU010000005.1"/>
</dbReference>
<feature type="signal peptide" evidence="6">
    <location>
        <begin position="1"/>
        <end position="18"/>
    </location>
</feature>
<feature type="compositionally biased region" description="Polar residues" evidence="5">
    <location>
        <begin position="662"/>
        <end position="672"/>
    </location>
</feature>
<evidence type="ECO:0000313" key="9">
    <source>
        <dbReference type="Proteomes" id="UP000249248"/>
    </source>
</evidence>
<dbReference type="EMBL" id="QKSB01000008">
    <property type="protein sequence ID" value="PZE16485.1"/>
    <property type="molecule type" value="Genomic_DNA"/>
</dbReference>
<dbReference type="CDD" id="cd07185">
    <property type="entry name" value="OmpA_C-like"/>
    <property type="match status" value="1"/>
</dbReference>
<dbReference type="InterPro" id="IPR006664">
    <property type="entry name" value="OMP_bac"/>
</dbReference>
<accession>A0A2W1NB24</accession>
<dbReference type="Gene3D" id="3.30.1330.60">
    <property type="entry name" value="OmpA-like domain"/>
    <property type="match status" value="1"/>
</dbReference>
<evidence type="ECO:0000256" key="5">
    <source>
        <dbReference type="SAM" id="MobiDB-lite"/>
    </source>
</evidence>
<dbReference type="SUPFAM" id="SSF48452">
    <property type="entry name" value="TPR-like"/>
    <property type="match status" value="1"/>
</dbReference>
<evidence type="ECO:0000256" key="1">
    <source>
        <dbReference type="ARBA" id="ARBA00004442"/>
    </source>
</evidence>
<keyword evidence="3" id="KW-0998">Cell outer membrane</keyword>
<dbReference type="PANTHER" id="PTHR30329:SF21">
    <property type="entry name" value="LIPOPROTEIN YIAD-RELATED"/>
    <property type="match status" value="1"/>
</dbReference>
<dbReference type="GO" id="GO:0009279">
    <property type="term" value="C:cell outer membrane"/>
    <property type="evidence" value="ECO:0007669"/>
    <property type="project" value="UniProtKB-SubCell"/>
</dbReference>
<dbReference type="InterPro" id="IPR006690">
    <property type="entry name" value="OMPA-like_CS"/>
</dbReference>
<evidence type="ECO:0000256" key="2">
    <source>
        <dbReference type="ARBA" id="ARBA00023136"/>
    </source>
</evidence>
<evidence type="ECO:0000256" key="3">
    <source>
        <dbReference type="ARBA" id="ARBA00023237"/>
    </source>
</evidence>
<evidence type="ECO:0000259" key="7">
    <source>
        <dbReference type="PROSITE" id="PS51123"/>
    </source>
</evidence>
<dbReference type="InterPro" id="IPR011990">
    <property type="entry name" value="TPR-like_helical_dom_sf"/>
</dbReference>
<reference evidence="8 9" key="1">
    <citation type="submission" date="2018-06" db="EMBL/GenBank/DDBJ databases">
        <title>The draft genome sequence of Crocinitomix sp. SM1701.</title>
        <authorList>
            <person name="Zhang X."/>
        </authorList>
    </citation>
    <scope>NUCLEOTIDE SEQUENCE [LARGE SCALE GENOMIC DNA]</scope>
    <source>
        <strain evidence="8 9">SM1701</strain>
    </source>
</reference>
<sequence length="689" mass="77261">MKLFFTALICIVTSYTYAQNVAFKSSNFKEQKEEFKIAREQLELGTVLFDEGQALVFATQSPALKFEYALTHFEKAYAFNPKSADLNYKMGVCYLHSTDKEKGLNYITTAFTLNREVDPFINYYMGYVNHLRENYGEALKYYNTFEAEYKKADDFGKFVKKRKKECENAMSITKNPIRVWVDNVDELNTTANDFAPSITMDGEELIYTSNRANAHKPNELGFYDNEIYTTSFENGKWTKPTIAKGGINSEKDEISNCLSYNGTKMLISKVNDKGDYDIYESFLKGDSWSTPVGISRNINLKSNDMYASYSEGDVYIYYAKANQGGNTGFDIYISGVMNRSERRYGTPNKVMNSSSPFNEGPIYLHPDGKTMYFASEGFNSIGGYDIFMCKYESGKWSDPINMGFPINTPYDDLFFSASANGKYAYITSNRAGGKGGNDIYRVTFWGEEKIPAFSVEDYLLASITQPINDPQLASAVKVSETINLTVFKGKTIDDLSKKAVEAEIEITDNSTGKIIETFTTNSATGKFLISLNSGKNYGIAVKADGFMFHSENFDIPSGSAYNLVNKTIELKNVKIGNTVTLRNIFFDVGQSTLRAESNSELNRLLKLMNDVPKLKIEISGHTDNTGSATLNNKLSQARAESVVKYLVKNGIPLSRLEAKGYGSSNPIASNKNENGRQENRRTEFKIIGN</sequence>
<keyword evidence="6" id="KW-0732">Signal</keyword>
<dbReference type="InterPro" id="IPR050330">
    <property type="entry name" value="Bact_OuterMem_StrucFunc"/>
</dbReference>
<organism evidence="8 9">
    <name type="scientific">Putridiphycobacter roseus</name>
    <dbReference type="NCBI Taxonomy" id="2219161"/>
    <lineage>
        <taxon>Bacteria</taxon>
        <taxon>Pseudomonadati</taxon>
        <taxon>Bacteroidota</taxon>
        <taxon>Flavobacteriia</taxon>
        <taxon>Flavobacteriales</taxon>
        <taxon>Crocinitomicaceae</taxon>
        <taxon>Putridiphycobacter</taxon>
    </lineage>
</organism>
<dbReference type="Proteomes" id="UP000249248">
    <property type="component" value="Unassembled WGS sequence"/>
</dbReference>
<dbReference type="SUPFAM" id="SSF82171">
    <property type="entry name" value="DPP6 N-terminal domain-like"/>
    <property type="match status" value="1"/>
</dbReference>
<dbReference type="PRINTS" id="PR01021">
    <property type="entry name" value="OMPADOMAIN"/>
</dbReference>
<feature type="region of interest" description="Disordered" evidence="5">
    <location>
        <begin position="662"/>
        <end position="681"/>
    </location>
</feature>
<keyword evidence="9" id="KW-1185">Reference proteome</keyword>